<organism evidence="1 2">
    <name type="scientific">Flavobacterium ginsenosidimutans</name>
    <dbReference type="NCBI Taxonomy" id="687844"/>
    <lineage>
        <taxon>Bacteria</taxon>
        <taxon>Pseudomonadati</taxon>
        <taxon>Bacteroidota</taxon>
        <taxon>Flavobacteriia</taxon>
        <taxon>Flavobacteriales</taxon>
        <taxon>Flavobacteriaceae</taxon>
        <taxon>Flavobacterium</taxon>
    </lineage>
</organism>
<dbReference type="Proteomes" id="UP001447857">
    <property type="component" value="Chromosome"/>
</dbReference>
<name>A0ABZ2Q9V2_9FLAO</name>
<dbReference type="RefSeq" id="WP_338840975.1">
    <property type="nucleotide sequence ID" value="NZ_CP147988.1"/>
</dbReference>
<evidence type="ECO:0000313" key="1">
    <source>
        <dbReference type="EMBL" id="WXK50864.1"/>
    </source>
</evidence>
<sequence length="116" mass="13639">MSILNNYKVQLTNRPGFNKQIFTINTWLSAYINDHYYLEEAERLLNGNINKVLSDKIVKGGGQTQSLYFAEIYKNETKIYKDLEAWELNNNIQPDFVLPTADFKIIVEAWRDFLKN</sequence>
<accession>A0ABZ2Q9V2</accession>
<reference evidence="1 2" key="1">
    <citation type="submission" date="2024-02" db="EMBL/GenBank/DDBJ databases">
        <title>complete genome of Flavobacterium ginsenosidimutans Str. YTB16.</title>
        <authorList>
            <person name="Wang Q."/>
        </authorList>
    </citation>
    <scope>NUCLEOTIDE SEQUENCE [LARGE SCALE GENOMIC DNA]</scope>
    <source>
        <strain evidence="1 2">YTB16</strain>
    </source>
</reference>
<dbReference type="EMBL" id="CP147988">
    <property type="protein sequence ID" value="WXK50864.1"/>
    <property type="molecule type" value="Genomic_DNA"/>
</dbReference>
<evidence type="ECO:0000313" key="2">
    <source>
        <dbReference type="Proteomes" id="UP001447857"/>
    </source>
</evidence>
<gene>
    <name evidence="1" type="ORF">V6624_04310</name>
</gene>
<proteinExistence type="predicted"/>
<keyword evidence="2" id="KW-1185">Reference proteome</keyword>
<protein>
    <submittedName>
        <fullName evidence="1">Uncharacterized protein</fullName>
    </submittedName>
</protein>